<evidence type="ECO:0000259" key="4">
    <source>
        <dbReference type="Pfam" id="PF01557"/>
    </source>
</evidence>
<dbReference type="PANTHER" id="PTHR42796:SF4">
    <property type="entry name" value="FUMARYLACETOACETATE HYDROLASE DOMAIN-CONTAINING PROTEIN 2A"/>
    <property type="match status" value="1"/>
</dbReference>
<reference evidence="5 6" key="1">
    <citation type="journal article" date="2015" name="Int. J. Syst. Evol. Microbiol.">
        <title>Burkholderia monticola sp. nov., isolated from mountain soil.</title>
        <authorList>
            <person name="Baek I."/>
            <person name="Seo B."/>
            <person name="Lee I."/>
            <person name="Yi H."/>
            <person name="Chun J."/>
        </authorList>
    </citation>
    <scope>NUCLEOTIDE SEQUENCE [LARGE SCALE GENOMIC DNA]</scope>
    <source>
        <strain evidence="5 6">JC2948</strain>
    </source>
</reference>
<keyword evidence="3" id="KW-0479">Metal-binding</keyword>
<comment type="caution">
    <text evidence="5">The sequence shown here is derived from an EMBL/GenBank/DDBJ whole genome shotgun (WGS) entry which is preliminary data.</text>
</comment>
<dbReference type="EMBL" id="LRBG01000039">
    <property type="protein sequence ID" value="KXU82683.1"/>
    <property type="molecule type" value="Genomic_DNA"/>
</dbReference>
<proteinExistence type="inferred from homology"/>
<dbReference type="InterPro" id="IPR051121">
    <property type="entry name" value="FAH"/>
</dbReference>
<evidence type="ECO:0000256" key="2">
    <source>
        <dbReference type="ARBA" id="ARBA00010211"/>
    </source>
</evidence>
<dbReference type="PANTHER" id="PTHR42796">
    <property type="entry name" value="FUMARYLACETOACETATE HYDROLASE DOMAIN-CONTAINING PROTEIN 2A-RELATED"/>
    <property type="match status" value="1"/>
</dbReference>
<accession>A0A149PCE6</accession>
<sequence>MKYSSFEIDGRSTYGVVLGDSVIDLGKRFGHEYADLKALVAAGFPQHVAAAASVPADYALDQIHFLPPIAAPVHIWCLALNYAEHHNEVQSAGRVQELPKSPALFARAADSLVGHDQPLLHPGVSEQFDFEGELVVVIGKPGYRIAAEDAFEHIAGFTIMNEGSVRDWQFHTRQITPGKNFYRSGSIGPWIVPRREIEDVDQLRIRTTLNGQVMQDESVGAMIHKIPRFIEYVSTIAPLYPGDILATGTPSGVGFSRTPPVFMKPGDVCEISIDKIGTLRNTVGRE</sequence>
<feature type="domain" description="Fumarylacetoacetase-like C-terminal" evidence="4">
    <location>
        <begin position="75"/>
        <end position="283"/>
    </location>
</feature>
<dbReference type="OrthoDB" id="9805307at2"/>
<dbReference type="InterPro" id="IPR011234">
    <property type="entry name" value="Fumarylacetoacetase-like_C"/>
</dbReference>
<comment type="cofactor">
    <cofactor evidence="1">
        <name>Mg(2+)</name>
        <dbReference type="ChEBI" id="CHEBI:18420"/>
    </cofactor>
</comment>
<dbReference type="Proteomes" id="UP000075613">
    <property type="component" value="Unassembled WGS sequence"/>
</dbReference>
<organism evidence="5 6">
    <name type="scientific">Paraburkholderia monticola</name>
    <dbReference type="NCBI Taxonomy" id="1399968"/>
    <lineage>
        <taxon>Bacteria</taxon>
        <taxon>Pseudomonadati</taxon>
        <taxon>Pseudomonadota</taxon>
        <taxon>Betaproteobacteria</taxon>
        <taxon>Burkholderiales</taxon>
        <taxon>Burkholderiaceae</taxon>
        <taxon>Paraburkholderia</taxon>
    </lineage>
</organism>
<dbReference type="GO" id="GO:0046872">
    <property type="term" value="F:metal ion binding"/>
    <property type="evidence" value="ECO:0007669"/>
    <property type="project" value="UniProtKB-KW"/>
</dbReference>
<keyword evidence="6" id="KW-1185">Reference proteome</keyword>
<evidence type="ECO:0000313" key="6">
    <source>
        <dbReference type="Proteomes" id="UP000075613"/>
    </source>
</evidence>
<comment type="similarity">
    <text evidence="2">Belongs to the FAH family.</text>
</comment>
<gene>
    <name evidence="5" type="ORF">CI15_34830</name>
</gene>
<protein>
    <recommendedName>
        <fullName evidence="4">Fumarylacetoacetase-like C-terminal domain-containing protein</fullName>
    </recommendedName>
</protein>
<evidence type="ECO:0000313" key="5">
    <source>
        <dbReference type="EMBL" id="KXU82683.1"/>
    </source>
</evidence>
<dbReference type="InterPro" id="IPR036663">
    <property type="entry name" value="Fumarylacetoacetase_C_sf"/>
</dbReference>
<dbReference type="GO" id="GO:0003824">
    <property type="term" value="F:catalytic activity"/>
    <property type="evidence" value="ECO:0007669"/>
    <property type="project" value="InterPro"/>
</dbReference>
<dbReference type="SUPFAM" id="SSF56529">
    <property type="entry name" value="FAH"/>
    <property type="match status" value="1"/>
</dbReference>
<dbReference type="GO" id="GO:0044281">
    <property type="term" value="P:small molecule metabolic process"/>
    <property type="evidence" value="ECO:0007669"/>
    <property type="project" value="UniProtKB-ARBA"/>
</dbReference>
<dbReference type="Gene3D" id="3.90.850.10">
    <property type="entry name" value="Fumarylacetoacetase-like, C-terminal domain"/>
    <property type="match status" value="1"/>
</dbReference>
<dbReference type="RefSeq" id="WP_062138202.1">
    <property type="nucleotide sequence ID" value="NZ_LRBG01000039.1"/>
</dbReference>
<dbReference type="STRING" id="1399968.CI15_34830"/>
<dbReference type="Pfam" id="PF01557">
    <property type="entry name" value="FAA_hydrolase"/>
    <property type="match status" value="1"/>
</dbReference>
<evidence type="ECO:0000256" key="3">
    <source>
        <dbReference type="ARBA" id="ARBA00022723"/>
    </source>
</evidence>
<dbReference type="AlphaFoldDB" id="A0A149PCE6"/>
<name>A0A149PCE6_9BURK</name>
<evidence type="ECO:0000256" key="1">
    <source>
        <dbReference type="ARBA" id="ARBA00001946"/>
    </source>
</evidence>